<dbReference type="Proteomes" id="UP001055879">
    <property type="component" value="Linkage Group LG06"/>
</dbReference>
<organism evidence="1 2">
    <name type="scientific">Arctium lappa</name>
    <name type="common">Greater burdock</name>
    <name type="synonym">Lappa major</name>
    <dbReference type="NCBI Taxonomy" id="4217"/>
    <lineage>
        <taxon>Eukaryota</taxon>
        <taxon>Viridiplantae</taxon>
        <taxon>Streptophyta</taxon>
        <taxon>Embryophyta</taxon>
        <taxon>Tracheophyta</taxon>
        <taxon>Spermatophyta</taxon>
        <taxon>Magnoliopsida</taxon>
        <taxon>eudicotyledons</taxon>
        <taxon>Gunneridae</taxon>
        <taxon>Pentapetalae</taxon>
        <taxon>asterids</taxon>
        <taxon>campanulids</taxon>
        <taxon>Asterales</taxon>
        <taxon>Asteraceae</taxon>
        <taxon>Carduoideae</taxon>
        <taxon>Cardueae</taxon>
        <taxon>Arctiinae</taxon>
        <taxon>Arctium</taxon>
    </lineage>
</organism>
<keyword evidence="2" id="KW-1185">Reference proteome</keyword>
<evidence type="ECO:0000313" key="1">
    <source>
        <dbReference type="EMBL" id="KAI3718329.1"/>
    </source>
</evidence>
<accession>A0ACB9B8S5</accession>
<protein>
    <submittedName>
        <fullName evidence="1">Uncharacterized protein</fullName>
    </submittedName>
</protein>
<dbReference type="EMBL" id="CM042052">
    <property type="protein sequence ID" value="KAI3718329.1"/>
    <property type="molecule type" value="Genomic_DNA"/>
</dbReference>
<reference evidence="1 2" key="2">
    <citation type="journal article" date="2022" name="Mol. Ecol. Resour.">
        <title>The genomes of chicory, endive, great burdock and yacon provide insights into Asteraceae paleo-polyploidization history and plant inulin production.</title>
        <authorList>
            <person name="Fan W."/>
            <person name="Wang S."/>
            <person name="Wang H."/>
            <person name="Wang A."/>
            <person name="Jiang F."/>
            <person name="Liu H."/>
            <person name="Zhao H."/>
            <person name="Xu D."/>
            <person name="Zhang Y."/>
        </authorList>
    </citation>
    <scope>NUCLEOTIDE SEQUENCE [LARGE SCALE GENOMIC DNA]</scope>
    <source>
        <strain evidence="2">cv. Niubang</strain>
    </source>
</reference>
<name>A0ACB9B8S5_ARCLA</name>
<sequence length="345" mass="37293">MDLVKMGVVVLVAATIVITVNVNVVKADTMVSGTVFCDQCKDGQISLLDYPLGGVKVLMACPGELGDFTLLREETTNWLGTFTTSFAGTLDMSSCRAQVSANGQGCGAAAGPAQDFRLRFRMFDTETYTIDPLIAQPAQPSPFCPRSSPVPPPLLPPPVNRLPSADCPPQQPPLVQLPPLPSLPPMPQFPPMPQLPPLPALPPLPPFPSLPPMPSEPAFEASACPHQMWMMPQHKCYWNVLSPDLKVAIVFGPLASTKYGTNITLRESMFGRGDPYRTLLREGTTALLNSYNSIQFAYQPLDVVERVNSALTSGSIQQVLLTAFRFIMANSGQTGNVTCRFTTCV</sequence>
<reference evidence="2" key="1">
    <citation type="journal article" date="2022" name="Mol. Ecol. Resour.">
        <title>The genomes of chicory, endive, great burdock and yacon provide insights into Asteraceae palaeo-polyploidization history and plant inulin production.</title>
        <authorList>
            <person name="Fan W."/>
            <person name="Wang S."/>
            <person name="Wang H."/>
            <person name="Wang A."/>
            <person name="Jiang F."/>
            <person name="Liu H."/>
            <person name="Zhao H."/>
            <person name="Xu D."/>
            <person name="Zhang Y."/>
        </authorList>
    </citation>
    <scope>NUCLEOTIDE SEQUENCE [LARGE SCALE GENOMIC DNA]</scope>
    <source>
        <strain evidence="2">cv. Niubang</strain>
    </source>
</reference>
<proteinExistence type="predicted"/>
<gene>
    <name evidence="1" type="ORF">L6452_19194</name>
</gene>
<evidence type="ECO:0000313" key="2">
    <source>
        <dbReference type="Proteomes" id="UP001055879"/>
    </source>
</evidence>
<comment type="caution">
    <text evidence="1">The sequence shown here is derived from an EMBL/GenBank/DDBJ whole genome shotgun (WGS) entry which is preliminary data.</text>
</comment>